<dbReference type="RefSeq" id="XP_016612549.1">
    <property type="nucleotide sequence ID" value="XM_016748570.1"/>
</dbReference>
<dbReference type="Pfam" id="PF09735">
    <property type="entry name" value="Nckap1"/>
    <property type="match status" value="1"/>
</dbReference>
<sequence length="1210" mass="135898">MDMNKWADHLLSLHSHARGLLTALYCAKHAIASDVSTPLTSPTDILSKGGSPDVSYTYNGASLTPVSPSRPALEKIKCLNDPNLGEVWKKMMKKFPELAELTKDSRAQAFRDVHVQVLDELRPYYTLLVAAMDFVEISLVILQDSINLVNFSSDINPDLVNLFLDLLVDHVSVIYMLASLGPERKLIAAGYCKAWLVDFGEPERNFNRLSKFLLTYEKPLPVIQDNCTTLAPKIISLLLEMKPDLDQRLCMTADNFRKMAILSLTPEMSGIKAPEPDEKHLRGLTVMNRQFNILVIGFLVCPSEVGKQPACIELLKQGLSYGYAMPLVRNEMLNIIGEYEHSSKAYKKLANMKGVVSDTLTVTATTAPIFHKERRDYLRHQIKQMLCLCGERRILCSKFPMVASAMGFARDEILWYFYHLDMDAMGKRKGKKDVRLLDVGVVELIWLIKDLAKSLRKNVDVIRDHFASQIAQFYAPNLLQLIDNALGPDLEVENMGILLKEIHRLITMFTTDEMGELIDGGGLEALRLNWLRFQVCAALPSAGGVANISDITWLMTDLCERSRWLDNFDDCIEQHSSLRELCFYQNALHEHLKECMDGFPEWVRYTGALGSLAEEFLSNISPSWPAEAKHLTIHSVLFATEVYSILGQYAGSLAHDIALHMITYTNQTLTQEAVSQKGDRKKKKKQAAEKVVAKPGWESVLSGVDPGARSLERQKQLLRNLLFALSNPITTIVYDSEFHPIEFFLETLAERFQSHLTSSIYKTPDTPSPSGFAGLGGSHPTDEGLSYDVKRPSVFLNEVRGYLSAVRFMDNLVPMSCTLAIREVLLEAVNYTAARDYADAQTDQMVYPASQPIKKPKSKPPPIGTNQPFLVIYMAWYSELIGSRATTGTICYSPNRRAFLSRGHLSLQAETFTDINELSALCELVGPHGARFMDEQFVRMIGGLVNATRDMLLQHQDVLERLKASWTDETRCLEILKKFKNIKDHTSKTITLGFILTFRHLLSEAVQKVLSEKCSHLFACIETAHRHYAPNIAGVRPFRAVDTLANDIGLTTRIDTRITSALGITTGTSDAGLWNLLPYLYTTQLWHVAFDESGAYNAFIDGLENNGHCLAEAWAVLLRGTEGEKEFCKVASTMLMRLVNRMTDKELQTKHLESAFLVLKRFTTLTTLPPDTIETLIPHALFQSIIGQVHRKRDAKRVAMPIAGEDEVAF</sequence>
<proteinExistence type="inferred from homology"/>
<dbReference type="GO" id="GO:0030031">
    <property type="term" value="P:cell projection assembly"/>
    <property type="evidence" value="ECO:0007669"/>
    <property type="project" value="TreeGrafter"/>
</dbReference>
<organism evidence="2 3">
    <name type="scientific">Spizellomyces punctatus (strain DAOM BR117)</name>
    <dbReference type="NCBI Taxonomy" id="645134"/>
    <lineage>
        <taxon>Eukaryota</taxon>
        <taxon>Fungi</taxon>
        <taxon>Fungi incertae sedis</taxon>
        <taxon>Chytridiomycota</taxon>
        <taxon>Chytridiomycota incertae sedis</taxon>
        <taxon>Chytridiomycetes</taxon>
        <taxon>Spizellomycetales</taxon>
        <taxon>Spizellomycetaceae</taxon>
        <taxon>Spizellomyces</taxon>
    </lineage>
</organism>
<accession>A0A0L0HUD3</accession>
<gene>
    <name evidence="2" type="ORF">SPPG_00238</name>
</gene>
<evidence type="ECO:0000313" key="2">
    <source>
        <dbReference type="EMBL" id="KND04510.1"/>
    </source>
</evidence>
<dbReference type="STRING" id="645134.A0A0L0HUD3"/>
<dbReference type="GeneID" id="27683981"/>
<evidence type="ECO:0000313" key="3">
    <source>
        <dbReference type="Proteomes" id="UP000053201"/>
    </source>
</evidence>
<dbReference type="InterPro" id="IPR019137">
    <property type="entry name" value="Nck-associated_protein-1"/>
</dbReference>
<evidence type="ECO:0008006" key="4">
    <source>
        <dbReference type="Google" id="ProtNLM"/>
    </source>
</evidence>
<comment type="similarity">
    <text evidence="1">Belongs to the HEM-1/HEM-2 family.</text>
</comment>
<dbReference type="EMBL" id="KQ257450">
    <property type="protein sequence ID" value="KND04510.1"/>
    <property type="molecule type" value="Genomic_DNA"/>
</dbReference>
<dbReference type="PANTHER" id="PTHR12093">
    <property type="entry name" value="NCK-ASSOCIATED PROTEIN 1"/>
    <property type="match status" value="1"/>
</dbReference>
<reference evidence="2 3" key="1">
    <citation type="submission" date="2009-08" db="EMBL/GenBank/DDBJ databases">
        <title>The Genome Sequence of Spizellomyces punctatus strain DAOM BR117.</title>
        <authorList>
            <consortium name="The Broad Institute Genome Sequencing Platform"/>
            <person name="Russ C."/>
            <person name="Cuomo C."/>
            <person name="Shea T."/>
            <person name="Young S.K."/>
            <person name="Zeng Q."/>
            <person name="Koehrsen M."/>
            <person name="Haas B."/>
            <person name="Borodovsky M."/>
            <person name="Guigo R."/>
            <person name="Alvarado L."/>
            <person name="Berlin A."/>
            <person name="Bochicchio J."/>
            <person name="Borenstein D."/>
            <person name="Chapman S."/>
            <person name="Chen Z."/>
            <person name="Engels R."/>
            <person name="Freedman E."/>
            <person name="Gellesch M."/>
            <person name="Goldberg J."/>
            <person name="Griggs A."/>
            <person name="Gujja S."/>
            <person name="Heiman D."/>
            <person name="Hepburn T."/>
            <person name="Howarth C."/>
            <person name="Jen D."/>
            <person name="Larson L."/>
            <person name="Lewis B."/>
            <person name="Mehta T."/>
            <person name="Park D."/>
            <person name="Pearson M."/>
            <person name="Roberts A."/>
            <person name="Saif S."/>
            <person name="Shenoy N."/>
            <person name="Sisk P."/>
            <person name="Stolte C."/>
            <person name="Sykes S."/>
            <person name="Thomson T."/>
            <person name="Walk T."/>
            <person name="White J."/>
            <person name="Yandava C."/>
            <person name="Burger G."/>
            <person name="Gray M.W."/>
            <person name="Holland P.W.H."/>
            <person name="King N."/>
            <person name="Lang F.B.F."/>
            <person name="Roger A.J."/>
            <person name="Ruiz-Trillo I."/>
            <person name="Lander E."/>
            <person name="Nusbaum C."/>
        </authorList>
    </citation>
    <scope>NUCLEOTIDE SEQUENCE [LARGE SCALE GENOMIC DNA]</scope>
    <source>
        <strain evidence="2 3">DAOM BR117</strain>
    </source>
</reference>
<dbReference type="GO" id="GO:0016477">
    <property type="term" value="P:cell migration"/>
    <property type="evidence" value="ECO:0007669"/>
    <property type="project" value="TreeGrafter"/>
</dbReference>
<dbReference type="InParanoid" id="A0A0L0HUD3"/>
<dbReference type="AlphaFoldDB" id="A0A0L0HUD3"/>
<dbReference type="GO" id="GO:0031209">
    <property type="term" value="C:SCAR complex"/>
    <property type="evidence" value="ECO:0007669"/>
    <property type="project" value="TreeGrafter"/>
</dbReference>
<name>A0A0L0HUD3_SPIPD</name>
<dbReference type="GO" id="GO:0030866">
    <property type="term" value="P:cortical actin cytoskeleton organization"/>
    <property type="evidence" value="ECO:0007669"/>
    <property type="project" value="TreeGrafter"/>
</dbReference>
<evidence type="ECO:0000256" key="1">
    <source>
        <dbReference type="ARBA" id="ARBA00037947"/>
    </source>
</evidence>
<dbReference type="eggNOG" id="KOG1917">
    <property type="taxonomic scope" value="Eukaryota"/>
</dbReference>
<dbReference type="Proteomes" id="UP000053201">
    <property type="component" value="Unassembled WGS sequence"/>
</dbReference>
<dbReference type="OMA" id="INVWEYT"/>
<keyword evidence="3" id="KW-1185">Reference proteome</keyword>
<dbReference type="VEuPathDB" id="FungiDB:SPPG_00238"/>
<dbReference type="OrthoDB" id="548214at2759"/>
<protein>
    <recommendedName>
        <fullName evidence="4">CYRIA/CYRIB Rac1 binding domain-containing protein</fullName>
    </recommendedName>
</protein>
<dbReference type="GO" id="GO:0000902">
    <property type="term" value="P:cell morphogenesis"/>
    <property type="evidence" value="ECO:0007669"/>
    <property type="project" value="TreeGrafter"/>
</dbReference>
<dbReference type="PANTHER" id="PTHR12093:SF10">
    <property type="entry name" value="MEMBRANE-ASSOCIATED PROTEIN HEM"/>
    <property type="match status" value="1"/>
</dbReference>